<dbReference type="Proteomes" id="UP001266807">
    <property type="component" value="Unassembled WGS sequence"/>
</dbReference>
<reference evidence="1 2" key="1">
    <citation type="submission" date="2023-07" db="EMBL/GenBank/DDBJ databases">
        <title>Sorghum-associated microbial communities from plants grown in Nebraska, USA.</title>
        <authorList>
            <person name="Schachtman D."/>
        </authorList>
    </citation>
    <scope>NUCLEOTIDE SEQUENCE [LARGE SCALE GENOMIC DNA]</scope>
    <source>
        <strain evidence="1 2">BE143</strain>
    </source>
</reference>
<gene>
    <name evidence="1" type="ORF">J2W98_000522</name>
</gene>
<evidence type="ECO:0000313" key="1">
    <source>
        <dbReference type="EMBL" id="MDR6776275.1"/>
    </source>
</evidence>
<organism evidence="1 2">
    <name type="scientific">Paenibacillus peoriae</name>
    <dbReference type="NCBI Taxonomy" id="59893"/>
    <lineage>
        <taxon>Bacteria</taxon>
        <taxon>Bacillati</taxon>
        <taxon>Bacillota</taxon>
        <taxon>Bacilli</taxon>
        <taxon>Bacillales</taxon>
        <taxon>Paenibacillaceae</taxon>
        <taxon>Paenibacillus</taxon>
    </lineage>
</organism>
<evidence type="ECO:0000313" key="2">
    <source>
        <dbReference type="Proteomes" id="UP001266807"/>
    </source>
</evidence>
<name>A0ABU1Q9H4_9BACL</name>
<comment type="caution">
    <text evidence="1">The sequence shown here is derived from an EMBL/GenBank/DDBJ whole genome shotgun (WGS) entry which is preliminary data.</text>
</comment>
<evidence type="ECO:0008006" key="3">
    <source>
        <dbReference type="Google" id="ProtNLM"/>
    </source>
</evidence>
<proteinExistence type="predicted"/>
<protein>
    <recommendedName>
        <fullName evidence="3">Transcriptional regulator</fullName>
    </recommendedName>
</protein>
<sequence>MNIEKNKADRLAIMRNTYDAHYSAGRVSVDLGNPRDIVLINYHYLADKGLINLEYVKGVGGYQLRLTAKGIEFVESGAESF</sequence>
<dbReference type="EMBL" id="JAVDUG010000001">
    <property type="protein sequence ID" value="MDR6776275.1"/>
    <property type="molecule type" value="Genomic_DNA"/>
</dbReference>
<keyword evidence="2" id="KW-1185">Reference proteome</keyword>
<dbReference type="RefSeq" id="WP_310165992.1">
    <property type="nucleotide sequence ID" value="NZ_JAVDUG010000001.1"/>
</dbReference>
<accession>A0ABU1Q9H4</accession>